<evidence type="ECO:0000256" key="3">
    <source>
        <dbReference type="ARBA" id="ARBA00022737"/>
    </source>
</evidence>
<evidence type="ECO:0000256" key="7">
    <source>
        <dbReference type="SAM" id="SignalP"/>
    </source>
</evidence>
<feature type="chain" id="PRO_5044855325" description="Chitin-binding type-2 domain-containing protein" evidence="7">
    <location>
        <begin position="19"/>
        <end position="263"/>
    </location>
</feature>
<feature type="region of interest" description="Disordered" evidence="6">
    <location>
        <begin position="76"/>
        <end position="95"/>
    </location>
</feature>
<sequence>MMLKTVLGLVALLGLTVAEPIRDAFQNVPNVCANNPSGQLFFAHPTDPTKFMQCDVYKRMFIIQCPQGEEFVAPTNGCQPIGTQTQTPTPQAPPATYPPLPPVTSYPPATVSQGVPQQNNQNNPCTPEGTARGQLYYSYPGDNSRFYECDLQGHANVMNCPTGLVWDLSVLSCVYPMDASSRPATNAPTLSPSSSGVVGGNPCTSQAVAQGRLFFPHPDRTKFIQCDLWGDFFVNDCPNKLVWNAYLETCYSPFLQSVPSGRK</sequence>
<feature type="signal peptide" evidence="7">
    <location>
        <begin position="1"/>
        <end position="18"/>
    </location>
</feature>
<evidence type="ECO:0000259" key="8">
    <source>
        <dbReference type="PROSITE" id="PS50940"/>
    </source>
</evidence>
<dbReference type="PROSITE" id="PS50940">
    <property type="entry name" value="CHIT_BIND_II"/>
    <property type="match status" value="2"/>
</dbReference>
<keyword evidence="10" id="KW-1185">Reference proteome</keyword>
<evidence type="ECO:0000256" key="2">
    <source>
        <dbReference type="ARBA" id="ARBA00022729"/>
    </source>
</evidence>
<evidence type="ECO:0000256" key="4">
    <source>
        <dbReference type="ARBA" id="ARBA00023157"/>
    </source>
</evidence>
<comment type="caution">
    <text evidence="9">The sequence shown here is derived from an EMBL/GenBank/DDBJ whole genome shotgun (WGS) entry which is preliminary data.</text>
</comment>
<dbReference type="PANTHER" id="PTHR23301">
    <property type="entry name" value="CHITIN BINDING PERITROPHIN-A"/>
    <property type="match status" value="1"/>
</dbReference>
<dbReference type="InterPro" id="IPR036508">
    <property type="entry name" value="Chitin-bd_dom_sf"/>
</dbReference>
<gene>
    <name evidence="9" type="ORF">BaRGS_00005350</name>
</gene>
<keyword evidence="1" id="KW-0147">Chitin-binding</keyword>
<reference evidence="9 10" key="1">
    <citation type="journal article" date="2023" name="Sci. Data">
        <title>Genome assembly of the Korean intertidal mud-creeper Batillaria attramentaria.</title>
        <authorList>
            <person name="Patra A.K."/>
            <person name="Ho P.T."/>
            <person name="Jun S."/>
            <person name="Lee S.J."/>
            <person name="Kim Y."/>
            <person name="Won Y.J."/>
        </authorList>
    </citation>
    <scope>NUCLEOTIDE SEQUENCE [LARGE SCALE GENOMIC DNA]</scope>
    <source>
        <strain evidence="9">Wonlab-2016</strain>
    </source>
</reference>
<accession>A0ABD0LV25</accession>
<keyword evidence="4" id="KW-1015">Disulfide bond</keyword>
<dbReference type="SUPFAM" id="SSF57625">
    <property type="entry name" value="Invertebrate chitin-binding proteins"/>
    <property type="match status" value="3"/>
</dbReference>
<dbReference type="PANTHER" id="PTHR23301:SF0">
    <property type="entry name" value="CHITIN-BINDING TYPE-2 DOMAIN-CONTAINING PROTEIN-RELATED"/>
    <property type="match status" value="1"/>
</dbReference>
<dbReference type="EMBL" id="JACVVK020000020">
    <property type="protein sequence ID" value="KAK7503429.1"/>
    <property type="molecule type" value="Genomic_DNA"/>
</dbReference>
<dbReference type="InterPro" id="IPR051940">
    <property type="entry name" value="Chitin_bind-dev_reg"/>
</dbReference>
<keyword evidence="5" id="KW-0325">Glycoprotein</keyword>
<dbReference type="Proteomes" id="UP001519460">
    <property type="component" value="Unassembled WGS sequence"/>
</dbReference>
<feature type="domain" description="Chitin-binding type-2" evidence="8">
    <location>
        <begin position="122"/>
        <end position="183"/>
    </location>
</feature>
<dbReference type="SMART" id="SM00494">
    <property type="entry name" value="ChtBD2"/>
    <property type="match status" value="3"/>
</dbReference>
<proteinExistence type="predicted"/>
<evidence type="ECO:0000256" key="6">
    <source>
        <dbReference type="SAM" id="MobiDB-lite"/>
    </source>
</evidence>
<dbReference type="AlphaFoldDB" id="A0ABD0LV25"/>
<dbReference type="Gene3D" id="2.170.140.10">
    <property type="entry name" value="Chitin binding domain"/>
    <property type="match status" value="2"/>
</dbReference>
<protein>
    <recommendedName>
        <fullName evidence="8">Chitin-binding type-2 domain-containing protein</fullName>
    </recommendedName>
</protein>
<feature type="compositionally biased region" description="Low complexity" evidence="6">
    <location>
        <begin position="79"/>
        <end position="89"/>
    </location>
</feature>
<dbReference type="InterPro" id="IPR002557">
    <property type="entry name" value="Chitin-bd_dom"/>
</dbReference>
<evidence type="ECO:0000313" key="10">
    <source>
        <dbReference type="Proteomes" id="UP001519460"/>
    </source>
</evidence>
<organism evidence="9 10">
    <name type="scientific">Batillaria attramentaria</name>
    <dbReference type="NCBI Taxonomy" id="370345"/>
    <lineage>
        <taxon>Eukaryota</taxon>
        <taxon>Metazoa</taxon>
        <taxon>Spiralia</taxon>
        <taxon>Lophotrochozoa</taxon>
        <taxon>Mollusca</taxon>
        <taxon>Gastropoda</taxon>
        <taxon>Caenogastropoda</taxon>
        <taxon>Sorbeoconcha</taxon>
        <taxon>Cerithioidea</taxon>
        <taxon>Batillariidae</taxon>
        <taxon>Batillaria</taxon>
    </lineage>
</organism>
<feature type="domain" description="Chitin-binding type-2" evidence="8">
    <location>
        <begin position="29"/>
        <end position="78"/>
    </location>
</feature>
<keyword evidence="3" id="KW-0677">Repeat</keyword>
<evidence type="ECO:0000256" key="5">
    <source>
        <dbReference type="ARBA" id="ARBA00023180"/>
    </source>
</evidence>
<dbReference type="GO" id="GO:0008061">
    <property type="term" value="F:chitin binding"/>
    <property type="evidence" value="ECO:0007669"/>
    <property type="project" value="UniProtKB-KW"/>
</dbReference>
<evidence type="ECO:0000313" key="9">
    <source>
        <dbReference type="EMBL" id="KAK7503429.1"/>
    </source>
</evidence>
<keyword evidence="2 7" id="KW-0732">Signal</keyword>
<dbReference type="Pfam" id="PF01607">
    <property type="entry name" value="CBM_14"/>
    <property type="match status" value="1"/>
</dbReference>
<name>A0ABD0LV25_9CAEN</name>
<evidence type="ECO:0000256" key="1">
    <source>
        <dbReference type="ARBA" id="ARBA00022669"/>
    </source>
</evidence>